<dbReference type="GeneID" id="66351547"/>
<dbReference type="AlphaFoldDB" id="A0A1D8QX62"/>
<dbReference type="SUPFAM" id="SSF50475">
    <property type="entry name" value="FMN-binding split barrel"/>
    <property type="match status" value="1"/>
</dbReference>
<dbReference type="InterPro" id="IPR012349">
    <property type="entry name" value="Split_barrel_FMN-bd"/>
</dbReference>
<evidence type="ECO:0000313" key="4">
    <source>
        <dbReference type="EMBL" id="AOW46935.1"/>
    </source>
</evidence>
<name>A0A1D8QX62_9PROT</name>
<dbReference type="GO" id="GO:0042602">
    <property type="term" value="F:riboflavin reductase (NADPH) activity"/>
    <property type="evidence" value="ECO:0007669"/>
    <property type="project" value="TreeGrafter"/>
</dbReference>
<feature type="domain" description="Flavin reductase like" evidence="3">
    <location>
        <begin position="15"/>
        <end position="157"/>
    </location>
</feature>
<evidence type="ECO:0000256" key="1">
    <source>
        <dbReference type="ARBA" id="ARBA00008898"/>
    </source>
</evidence>
<dbReference type="Proteomes" id="UP000175973">
    <property type="component" value="Chromosome"/>
</dbReference>
<dbReference type="InterPro" id="IPR050268">
    <property type="entry name" value="NADH-dep_flavin_reductase"/>
</dbReference>
<dbReference type="RefSeq" id="WP_014457352.1">
    <property type="nucleotide sequence ID" value="NZ_CP015164.1"/>
</dbReference>
<dbReference type="PANTHER" id="PTHR30466">
    <property type="entry name" value="FLAVIN REDUCTASE"/>
    <property type="match status" value="1"/>
</dbReference>
<dbReference type="Gene3D" id="2.30.110.10">
    <property type="entry name" value="Electron Transport, Fmn-binding Protein, Chain A"/>
    <property type="match status" value="1"/>
</dbReference>
<accession>A0A1D8QX62</accession>
<evidence type="ECO:0000313" key="5">
    <source>
        <dbReference type="Proteomes" id="UP000175973"/>
    </source>
</evidence>
<dbReference type="InterPro" id="IPR002563">
    <property type="entry name" value="Flavin_Rdtase-like_dom"/>
</dbReference>
<dbReference type="KEGG" id="aasc:A4S02_09340"/>
<sequence>MNANTTMRDDFRKAMSHFATGVAVVTAQGEQGAQGATISALSSVSLDPVLLLVCLNRKSSTYKAIAESGRFALSILSKNQEDKAYFFASPALDKNVETETLCHENGSLFVKDALVHISCSVQETLTGGSHEIFLGSPDYVKVTGTEPLLYFKGGFNLF</sequence>
<dbReference type="PANTHER" id="PTHR30466:SF11">
    <property type="entry name" value="FLAVIN-DEPENDENT MONOOXYGENASE, REDUCTASE SUBUNIT HSAB"/>
    <property type="match status" value="1"/>
</dbReference>
<organism evidence="4 5">
    <name type="scientific">Acetobacter ascendens</name>
    <dbReference type="NCBI Taxonomy" id="481146"/>
    <lineage>
        <taxon>Bacteria</taxon>
        <taxon>Pseudomonadati</taxon>
        <taxon>Pseudomonadota</taxon>
        <taxon>Alphaproteobacteria</taxon>
        <taxon>Acetobacterales</taxon>
        <taxon>Acetobacteraceae</taxon>
        <taxon>Acetobacter</taxon>
    </lineage>
</organism>
<keyword evidence="2" id="KW-0560">Oxidoreductase</keyword>
<dbReference type="Pfam" id="PF01613">
    <property type="entry name" value="Flavin_Reduct"/>
    <property type="match status" value="1"/>
</dbReference>
<dbReference type="EMBL" id="CP015164">
    <property type="protein sequence ID" value="AOW46935.1"/>
    <property type="molecule type" value="Genomic_DNA"/>
</dbReference>
<evidence type="ECO:0000259" key="3">
    <source>
        <dbReference type="SMART" id="SM00903"/>
    </source>
</evidence>
<gene>
    <name evidence="4" type="ORF">A4S02_09340</name>
</gene>
<keyword evidence="5" id="KW-1185">Reference proteome</keyword>
<evidence type="ECO:0000256" key="2">
    <source>
        <dbReference type="ARBA" id="ARBA00023002"/>
    </source>
</evidence>
<comment type="similarity">
    <text evidence="1">Belongs to the non-flavoprotein flavin reductase family.</text>
</comment>
<proteinExistence type="inferred from homology"/>
<dbReference type="SMART" id="SM00903">
    <property type="entry name" value="Flavin_Reduct"/>
    <property type="match status" value="1"/>
</dbReference>
<dbReference type="GO" id="GO:0010181">
    <property type="term" value="F:FMN binding"/>
    <property type="evidence" value="ECO:0007669"/>
    <property type="project" value="InterPro"/>
</dbReference>
<protein>
    <submittedName>
        <fullName evidence="4">Flavin mononucleotide reductase</fullName>
    </submittedName>
</protein>
<reference evidence="5" key="1">
    <citation type="submission" date="2016-04" db="EMBL/GenBank/DDBJ databases">
        <authorList>
            <person name="Jeon C.O."/>
            <person name="Cho G.Y."/>
            <person name="Jeong H.I."/>
            <person name="Kim K.H."/>
        </authorList>
    </citation>
    <scope>NUCLEOTIDE SEQUENCE [LARGE SCALE GENOMIC DNA]</scope>
    <source>
        <strain evidence="5">LMG 1590</strain>
    </source>
</reference>